<keyword evidence="2 5" id="KW-0456">Lyase</keyword>
<dbReference type="EMBL" id="SJOP01000011">
    <property type="protein sequence ID" value="TCC06513.1"/>
    <property type="molecule type" value="Genomic_DNA"/>
</dbReference>
<dbReference type="OrthoDB" id="6972889at2"/>
<evidence type="ECO:0000256" key="3">
    <source>
        <dbReference type="SAM" id="SignalP"/>
    </source>
</evidence>
<feature type="domain" description="Alginate lyase" evidence="4">
    <location>
        <begin position="56"/>
        <end position="297"/>
    </location>
</feature>
<evidence type="ECO:0000313" key="6">
    <source>
        <dbReference type="Proteomes" id="UP000291793"/>
    </source>
</evidence>
<feature type="signal peptide" evidence="3">
    <location>
        <begin position="1"/>
        <end position="18"/>
    </location>
</feature>
<dbReference type="GO" id="GO:0045135">
    <property type="term" value="F:poly(beta-D-mannuronate) lyase activity"/>
    <property type="evidence" value="ECO:0007669"/>
    <property type="project" value="UniProtKB-EC"/>
</dbReference>
<dbReference type="NCBIfam" id="NF001467">
    <property type="entry name" value="PRK00325.1-2"/>
    <property type="match status" value="1"/>
</dbReference>
<dbReference type="Pfam" id="PF05426">
    <property type="entry name" value="Alginate_lyase"/>
    <property type="match status" value="1"/>
</dbReference>
<organism evidence="5 6">
    <name type="scientific">Kosakonia quasisacchari</name>
    <dbReference type="NCBI Taxonomy" id="2529380"/>
    <lineage>
        <taxon>Bacteria</taxon>
        <taxon>Pseudomonadati</taxon>
        <taxon>Pseudomonadota</taxon>
        <taxon>Gammaproteobacteria</taxon>
        <taxon>Enterobacterales</taxon>
        <taxon>Enterobacteriaceae</taxon>
        <taxon>Kosakonia</taxon>
    </lineage>
</organism>
<dbReference type="InterPro" id="IPR008929">
    <property type="entry name" value="Chondroitin_lyas"/>
</dbReference>
<dbReference type="Proteomes" id="UP000291793">
    <property type="component" value="Unassembled WGS sequence"/>
</dbReference>
<accession>A0A4R0H8W9</accession>
<feature type="chain" id="PRO_5020684009" evidence="3">
    <location>
        <begin position="19"/>
        <end position="362"/>
    </location>
</feature>
<name>A0A4R0H8W9_9ENTR</name>
<gene>
    <name evidence="5" type="ORF">E0L21_13250</name>
</gene>
<dbReference type="GO" id="GO:0042597">
    <property type="term" value="C:periplasmic space"/>
    <property type="evidence" value="ECO:0007669"/>
    <property type="project" value="InterPro"/>
</dbReference>
<dbReference type="SUPFAM" id="SSF48230">
    <property type="entry name" value="Chondroitin AC/alginate lyase"/>
    <property type="match status" value="1"/>
</dbReference>
<evidence type="ECO:0000256" key="1">
    <source>
        <dbReference type="ARBA" id="ARBA00022729"/>
    </source>
</evidence>
<keyword evidence="6" id="KW-1185">Reference proteome</keyword>
<protein>
    <submittedName>
        <fullName evidence="5">Mannuronate-specific alginate lyase</fullName>
        <ecNumber evidence="5">4.2.2.3</ecNumber>
    </submittedName>
</protein>
<reference evidence="5 6" key="1">
    <citation type="submission" date="2019-02" db="EMBL/GenBank/DDBJ databases">
        <title>The draft genome of Kosakonia quasisacchari strain WCHKQ120001.</title>
        <authorList>
            <person name="Wang C."/>
            <person name="Feng Y."/>
            <person name="Zong Z."/>
        </authorList>
    </citation>
    <scope>NUCLEOTIDE SEQUENCE [LARGE SCALE GENOMIC DNA]</scope>
    <source>
        <strain evidence="5 6">WCHKQ120001</strain>
    </source>
</reference>
<dbReference type="AlphaFoldDB" id="A0A4R0H8W9"/>
<dbReference type="Gene3D" id="1.50.10.100">
    <property type="entry name" value="Chondroitin AC/alginate lyase"/>
    <property type="match status" value="1"/>
</dbReference>
<dbReference type="InterPro" id="IPR008397">
    <property type="entry name" value="Alginate_lyase_dom"/>
</dbReference>
<evidence type="ECO:0000259" key="4">
    <source>
        <dbReference type="Pfam" id="PF05426"/>
    </source>
</evidence>
<proteinExistence type="predicted"/>
<comment type="caution">
    <text evidence="5">The sequence shown here is derived from an EMBL/GenBank/DDBJ whole genome shotgun (WGS) entry which is preliminary data.</text>
</comment>
<dbReference type="RefSeq" id="WP_131410190.1">
    <property type="nucleotide sequence ID" value="NZ_SJOP01000011.1"/>
</dbReference>
<keyword evidence="1 3" id="KW-0732">Signal</keyword>
<sequence>MVFLRAVLIFILSAAAHGADSLSPPAGFMQLPEPHQQTAKSVNCPTAPGPFTGELDFHSKYEGSDSARATLNPEADAAFRQQTKPITDMERFVSRLVSAWAQSGNPSNVACVVNALADWASAGALTGDAKNHTGRSMRKWALATFSSAWLQLQYSPQHPLRAYPAQQANIERWLSTLGDLTVNEWHDLPLDKVNNHSYWAAWAIMATAVVTQRRDLFTDALDIYRTAMQQIDQEGFLPNELRRRQRAFSYHNYAIQPLVMIALFARANGVDPKAENHHALRRLGDQVISGLADAQPFAQKTGVTQDVSFLQHPTNLAWLEGWCQLYTCDDALRQHIVRLRPLQNTRLGGDLTHLMAATARQE</sequence>
<evidence type="ECO:0000256" key="2">
    <source>
        <dbReference type="ARBA" id="ARBA00023239"/>
    </source>
</evidence>
<dbReference type="EC" id="4.2.2.3" evidence="5"/>
<evidence type="ECO:0000313" key="5">
    <source>
        <dbReference type="EMBL" id="TCC06513.1"/>
    </source>
</evidence>